<keyword evidence="8" id="KW-0460">Magnesium</keyword>
<evidence type="ECO:0000256" key="9">
    <source>
        <dbReference type="ARBA" id="ARBA00022932"/>
    </source>
</evidence>
<dbReference type="Gene3D" id="1.10.150.20">
    <property type="entry name" value="5' to 3' exonuclease, C-terminal subdomain"/>
    <property type="match status" value="1"/>
</dbReference>
<dbReference type="EMBL" id="OC927438">
    <property type="protein sequence ID" value="CAD7657234.1"/>
    <property type="molecule type" value="Genomic_DNA"/>
</dbReference>
<evidence type="ECO:0000256" key="5">
    <source>
        <dbReference type="ARBA" id="ARBA00022705"/>
    </source>
</evidence>
<dbReference type="AlphaFoldDB" id="A0A7R9QUE3"/>
<feature type="compositionally biased region" description="Polar residues" evidence="12">
    <location>
        <begin position="665"/>
        <end position="677"/>
    </location>
</feature>
<feature type="non-terminal residue" evidence="14">
    <location>
        <position position="1"/>
    </location>
</feature>
<dbReference type="PANTHER" id="PTHR11076">
    <property type="entry name" value="DNA REPAIR POLYMERASE UMUC / TRANSFERASE FAMILY MEMBER"/>
    <property type="match status" value="1"/>
</dbReference>
<dbReference type="InterPro" id="IPR001126">
    <property type="entry name" value="UmuC"/>
</dbReference>
<evidence type="ECO:0000256" key="8">
    <source>
        <dbReference type="ARBA" id="ARBA00022842"/>
    </source>
</evidence>
<evidence type="ECO:0000256" key="6">
    <source>
        <dbReference type="ARBA" id="ARBA00022723"/>
    </source>
</evidence>
<evidence type="ECO:0000256" key="11">
    <source>
        <dbReference type="ARBA" id="ARBA00049244"/>
    </source>
</evidence>
<gene>
    <name evidence="14" type="ORF">ONB1V03_LOCUS13864</name>
</gene>
<name>A0A7R9QUE3_9ACAR</name>
<dbReference type="InterPro" id="IPR046885">
    <property type="entry name" value="MnmA-like_C"/>
</dbReference>
<dbReference type="CDD" id="cd03586">
    <property type="entry name" value="PolY_Pol_IV_kappa"/>
    <property type="match status" value="1"/>
</dbReference>
<keyword evidence="9" id="KW-0239">DNA-directed DNA polymerase</keyword>
<dbReference type="Proteomes" id="UP000728032">
    <property type="component" value="Unassembled WGS sequence"/>
</dbReference>
<dbReference type="PROSITE" id="PS50173">
    <property type="entry name" value="UMUC"/>
    <property type="match status" value="1"/>
</dbReference>
<dbReference type="OrthoDB" id="1747274at2759"/>
<dbReference type="InterPro" id="IPR022880">
    <property type="entry name" value="DNApol_IV"/>
</dbReference>
<dbReference type="InterPro" id="IPR017961">
    <property type="entry name" value="DNA_pol_Y-fam_little_finger"/>
</dbReference>
<dbReference type="GO" id="GO:0046872">
    <property type="term" value="F:metal ion binding"/>
    <property type="evidence" value="ECO:0007669"/>
    <property type="project" value="UniProtKB-KW"/>
</dbReference>
<protein>
    <recommendedName>
        <fullName evidence="2">DNA polymerase kappa</fullName>
        <ecNumber evidence="1">2.7.7.7</ecNumber>
    </recommendedName>
</protein>
<comment type="catalytic activity">
    <reaction evidence="11">
        <text>DNA(n) + a 2'-deoxyribonucleoside 5'-triphosphate = DNA(n+1) + diphosphate</text>
        <dbReference type="Rhea" id="RHEA:22508"/>
        <dbReference type="Rhea" id="RHEA-COMP:17339"/>
        <dbReference type="Rhea" id="RHEA-COMP:17340"/>
        <dbReference type="ChEBI" id="CHEBI:33019"/>
        <dbReference type="ChEBI" id="CHEBI:61560"/>
        <dbReference type="ChEBI" id="CHEBI:173112"/>
        <dbReference type="EC" id="2.7.7.7"/>
    </reaction>
</comment>
<reference evidence="14" key="1">
    <citation type="submission" date="2020-11" db="EMBL/GenBank/DDBJ databases">
        <authorList>
            <person name="Tran Van P."/>
        </authorList>
    </citation>
    <scope>NUCLEOTIDE SEQUENCE</scope>
</reference>
<dbReference type="GO" id="GO:0006260">
    <property type="term" value="P:DNA replication"/>
    <property type="evidence" value="ECO:0007669"/>
    <property type="project" value="UniProtKB-KW"/>
</dbReference>
<dbReference type="Gene3D" id="3.30.1490.100">
    <property type="entry name" value="DNA polymerase, Y-family, little finger domain"/>
    <property type="match status" value="1"/>
</dbReference>
<feature type="compositionally biased region" description="Basic and acidic residues" evidence="12">
    <location>
        <begin position="643"/>
        <end position="662"/>
    </location>
</feature>
<evidence type="ECO:0000256" key="3">
    <source>
        <dbReference type="ARBA" id="ARBA00022679"/>
    </source>
</evidence>
<accession>A0A7R9QUE3</accession>
<evidence type="ECO:0000313" key="14">
    <source>
        <dbReference type="EMBL" id="CAD7657234.1"/>
    </source>
</evidence>
<dbReference type="Gene3D" id="3.40.1170.60">
    <property type="match status" value="1"/>
</dbReference>
<dbReference type="GO" id="GO:0005634">
    <property type="term" value="C:nucleus"/>
    <property type="evidence" value="ECO:0007669"/>
    <property type="project" value="TreeGrafter"/>
</dbReference>
<evidence type="ECO:0000256" key="4">
    <source>
        <dbReference type="ARBA" id="ARBA00022695"/>
    </source>
</evidence>
<evidence type="ECO:0000256" key="7">
    <source>
        <dbReference type="ARBA" id="ARBA00022763"/>
    </source>
</evidence>
<keyword evidence="4" id="KW-0548">Nucleotidyltransferase</keyword>
<dbReference type="EC" id="2.7.7.7" evidence="1"/>
<dbReference type="Gene3D" id="1.10.150.810">
    <property type="match status" value="1"/>
</dbReference>
<dbReference type="FunFam" id="3.30.1490.100:FF:000004">
    <property type="entry name" value="DNA polymerase IV"/>
    <property type="match status" value="1"/>
</dbReference>
<sequence length="677" mass="76311">MKHKYFVAKKDPDTNDIFVASNTNHSSLYSNEMVVKNTNWIRCEPQVLSDGQPFECEFKFQHTDQPQPCLVTKINTNELHIQLYSPTRALTDGQSFIKTMNAWEVLSSTATDTMSDQLDTCGEGLSDDSTDATIGEASDGKGGNGVSVGPTIMNLNDMKAGMQGLDSDRINQMIFEWSNGSHFHSFQTKRQKRIDNEIQYMKTRLSRMTEWQRMQCLKEADSAVSRLEAQRSMTRVIVHIDLDMFFAAVETKLRPELVGKPMAVGGDMMLATSNYEARKYGIRPGMPGALAKRLCPQLIIISHSSGSYSKESAEVMKIIREFDPNLNSSMSLDEAYIDLTDYVVDTYCHRHPDFDRQSLNGCKQLPNCLWDLAAEIVSNLRQRILDETQLSASAGIACNTMIAKVCSDINKPNGQHMIRGNRLEIENFLENTAIRKICGIGPVRGQFLTALGLKTCKDLYFKRDIIRFAFTQYNAEYYLSVGLGVGRHVIAKDEDERTRKSISSERTVSQISSFEAISELLAELSEELSEDLNSKNQSCKTVTIKLKKVTFVVTLRSLTLPFHTYDSETILNVAKSLLQTELNNTPPECRKYRLIGLKVSNLITNEPIRKSSQMTLSQIYRALKSNSNKETKEMNQICDETEKESKVEAEAKVAKEDNETKESLAINTTNDNKNTNM</sequence>
<dbReference type="EMBL" id="CAJPVJ010012613">
    <property type="protein sequence ID" value="CAG2174420.1"/>
    <property type="molecule type" value="Genomic_DNA"/>
</dbReference>
<dbReference type="Pfam" id="PF11799">
    <property type="entry name" value="IMS_C"/>
    <property type="match status" value="1"/>
</dbReference>
<evidence type="ECO:0000259" key="13">
    <source>
        <dbReference type="PROSITE" id="PS50173"/>
    </source>
</evidence>
<dbReference type="SUPFAM" id="SSF56672">
    <property type="entry name" value="DNA/RNA polymerases"/>
    <property type="match status" value="1"/>
</dbReference>
<evidence type="ECO:0000256" key="10">
    <source>
        <dbReference type="ARBA" id="ARBA00023204"/>
    </source>
</evidence>
<evidence type="ECO:0000256" key="12">
    <source>
        <dbReference type="SAM" id="MobiDB-lite"/>
    </source>
</evidence>
<keyword evidence="6" id="KW-0479">Metal-binding</keyword>
<keyword evidence="5" id="KW-0235">DNA replication</keyword>
<dbReference type="Pfam" id="PF20258">
    <property type="entry name" value="tRNA_Me_trans_C"/>
    <property type="match status" value="1"/>
</dbReference>
<proteinExistence type="predicted"/>
<dbReference type="GO" id="GO:0003887">
    <property type="term" value="F:DNA-directed DNA polymerase activity"/>
    <property type="evidence" value="ECO:0007669"/>
    <property type="project" value="UniProtKB-KW"/>
</dbReference>
<dbReference type="GO" id="GO:0003684">
    <property type="term" value="F:damaged DNA binding"/>
    <property type="evidence" value="ECO:0007669"/>
    <property type="project" value="InterPro"/>
</dbReference>
<keyword evidence="7" id="KW-0227">DNA damage</keyword>
<dbReference type="Pfam" id="PF00817">
    <property type="entry name" value="IMS"/>
    <property type="match status" value="1"/>
</dbReference>
<evidence type="ECO:0000256" key="2">
    <source>
        <dbReference type="ARBA" id="ARBA00016178"/>
    </source>
</evidence>
<organism evidence="14">
    <name type="scientific">Oppiella nova</name>
    <dbReference type="NCBI Taxonomy" id="334625"/>
    <lineage>
        <taxon>Eukaryota</taxon>
        <taxon>Metazoa</taxon>
        <taxon>Ecdysozoa</taxon>
        <taxon>Arthropoda</taxon>
        <taxon>Chelicerata</taxon>
        <taxon>Arachnida</taxon>
        <taxon>Acari</taxon>
        <taxon>Acariformes</taxon>
        <taxon>Sarcoptiformes</taxon>
        <taxon>Oribatida</taxon>
        <taxon>Brachypylina</taxon>
        <taxon>Oppioidea</taxon>
        <taxon>Oppiidae</taxon>
        <taxon>Oppiella</taxon>
    </lineage>
</organism>
<keyword evidence="3" id="KW-0808">Transferase</keyword>
<dbReference type="SUPFAM" id="SSF100879">
    <property type="entry name" value="Lesion bypass DNA polymerase (Y-family), little finger domain"/>
    <property type="match status" value="1"/>
</dbReference>
<evidence type="ECO:0000256" key="1">
    <source>
        <dbReference type="ARBA" id="ARBA00012417"/>
    </source>
</evidence>
<dbReference type="Gene3D" id="2.40.30.10">
    <property type="entry name" value="Translation factors"/>
    <property type="match status" value="1"/>
</dbReference>
<evidence type="ECO:0000313" key="15">
    <source>
        <dbReference type="Proteomes" id="UP000728032"/>
    </source>
</evidence>
<dbReference type="InterPro" id="IPR050116">
    <property type="entry name" value="DNA_polymerase-Y"/>
</dbReference>
<dbReference type="InterPro" id="IPR043128">
    <property type="entry name" value="Rev_trsase/Diguanyl_cyclase"/>
</dbReference>
<keyword evidence="10" id="KW-0234">DNA repair</keyword>
<keyword evidence="15" id="KW-1185">Reference proteome</keyword>
<dbReference type="InterPro" id="IPR043502">
    <property type="entry name" value="DNA/RNA_pol_sf"/>
</dbReference>
<feature type="domain" description="UmuC" evidence="13">
    <location>
        <begin position="237"/>
        <end position="441"/>
    </location>
</feature>
<dbReference type="Gene3D" id="3.30.70.270">
    <property type="match status" value="1"/>
</dbReference>
<dbReference type="GO" id="GO:0006281">
    <property type="term" value="P:DNA repair"/>
    <property type="evidence" value="ECO:0007669"/>
    <property type="project" value="UniProtKB-KW"/>
</dbReference>
<dbReference type="GO" id="GO:0042276">
    <property type="term" value="P:error-prone translesion synthesis"/>
    <property type="evidence" value="ECO:0007669"/>
    <property type="project" value="TreeGrafter"/>
</dbReference>
<feature type="region of interest" description="Disordered" evidence="12">
    <location>
        <begin position="637"/>
        <end position="677"/>
    </location>
</feature>
<dbReference type="PANTHER" id="PTHR11076:SF33">
    <property type="entry name" value="DNA POLYMERASE KAPPA"/>
    <property type="match status" value="1"/>
</dbReference>
<dbReference type="InterPro" id="IPR036775">
    <property type="entry name" value="DNA_pol_Y-fam_lit_finger_sf"/>
</dbReference>